<keyword evidence="1" id="KW-1133">Transmembrane helix</keyword>
<organism evidence="2 3">
    <name type="scientific">candidate division WWE3 bacterium RIFCSPHIGHO2_01_FULL_48_15</name>
    <dbReference type="NCBI Taxonomy" id="1802619"/>
    <lineage>
        <taxon>Bacteria</taxon>
        <taxon>Katanobacteria</taxon>
    </lineage>
</organism>
<feature type="transmembrane region" description="Helical" evidence="1">
    <location>
        <begin position="12"/>
        <end position="31"/>
    </location>
</feature>
<feature type="transmembrane region" description="Helical" evidence="1">
    <location>
        <begin position="37"/>
        <end position="58"/>
    </location>
</feature>
<proteinExistence type="predicted"/>
<dbReference type="STRING" id="1802619.A2797_00600"/>
<comment type="caution">
    <text evidence="2">The sequence shown here is derived from an EMBL/GenBank/DDBJ whole genome shotgun (WGS) entry which is preliminary data.</text>
</comment>
<protein>
    <submittedName>
        <fullName evidence="2">Uncharacterized protein</fullName>
    </submittedName>
</protein>
<dbReference type="EMBL" id="MEVC01000021">
    <property type="protein sequence ID" value="OGC54499.1"/>
    <property type="molecule type" value="Genomic_DNA"/>
</dbReference>
<accession>A0A1F4VBL1</accession>
<evidence type="ECO:0000313" key="2">
    <source>
        <dbReference type="EMBL" id="OGC54499.1"/>
    </source>
</evidence>
<dbReference type="AlphaFoldDB" id="A0A1F4VBL1"/>
<evidence type="ECO:0000256" key="1">
    <source>
        <dbReference type="SAM" id="Phobius"/>
    </source>
</evidence>
<reference evidence="2 3" key="1">
    <citation type="journal article" date="2016" name="Nat. Commun.">
        <title>Thousands of microbial genomes shed light on interconnected biogeochemical processes in an aquifer system.</title>
        <authorList>
            <person name="Anantharaman K."/>
            <person name="Brown C.T."/>
            <person name="Hug L.A."/>
            <person name="Sharon I."/>
            <person name="Castelle C.J."/>
            <person name="Probst A.J."/>
            <person name="Thomas B.C."/>
            <person name="Singh A."/>
            <person name="Wilkins M.J."/>
            <person name="Karaoz U."/>
            <person name="Brodie E.L."/>
            <person name="Williams K.H."/>
            <person name="Hubbard S.S."/>
            <person name="Banfield J.F."/>
        </authorList>
    </citation>
    <scope>NUCLEOTIDE SEQUENCE [LARGE SCALE GENOMIC DNA]</scope>
</reference>
<name>A0A1F4VBL1_UNCKA</name>
<keyword evidence="1" id="KW-0472">Membrane</keyword>
<dbReference type="Proteomes" id="UP000179005">
    <property type="component" value="Unassembled WGS sequence"/>
</dbReference>
<keyword evidence="1" id="KW-0812">Transmembrane</keyword>
<evidence type="ECO:0000313" key="3">
    <source>
        <dbReference type="Proteomes" id="UP000179005"/>
    </source>
</evidence>
<sequence>MTRARALRNLVVTFSAALAWILSGYAIMLLFNPAVGFLYFLGSFTICVRLLGVLAEWLDHN</sequence>
<gene>
    <name evidence="2" type="ORF">A2797_00600</name>
</gene>